<reference evidence="3" key="1">
    <citation type="submission" date="2018-05" db="EMBL/GenBank/DDBJ databases">
        <title>Leptospira yasudae sp. nov. and Leptospira stimsonii sp. nov., two pathogenic species of the genus Leptospira isolated from environmental sources.</title>
        <authorList>
            <person name="Casanovas-Massana A."/>
            <person name="Hamond C."/>
            <person name="Santos L.A."/>
            <person name="Hacker K.P."/>
            <person name="Balassiano I."/>
            <person name="Medeiros M.A."/>
            <person name="Reis M.G."/>
            <person name="Ko A.I."/>
            <person name="Wunder E.A."/>
        </authorList>
    </citation>
    <scope>NUCLEOTIDE SEQUENCE [LARGE SCALE GENOMIC DNA]</scope>
    <source>
        <strain evidence="3">Yale</strain>
    </source>
</reference>
<dbReference type="GO" id="GO:0016747">
    <property type="term" value="F:acyltransferase activity, transferring groups other than amino-acyl groups"/>
    <property type="evidence" value="ECO:0007669"/>
    <property type="project" value="InterPro"/>
</dbReference>
<evidence type="ECO:0000259" key="1">
    <source>
        <dbReference type="PROSITE" id="PS51186"/>
    </source>
</evidence>
<dbReference type="PANTHER" id="PTHR43792:SF1">
    <property type="entry name" value="N-ACETYLTRANSFERASE DOMAIN-CONTAINING PROTEIN"/>
    <property type="match status" value="1"/>
</dbReference>
<gene>
    <name evidence="2" type="ORF">DLM75_21340</name>
</gene>
<sequence length="191" mass="22439">MKFESERLILREWEERDRIPFAEMCSDPLVMKYFPSILTREESDRIIAKVENHFQKFGYGLWVLETKRNREFIGFTGFMNVGFSSFFTPAVEIGWRLHSSFWNYGYATEAANACLRYGFSTLKLPEIVSFTSVLNEKSRSVMERIGLKEIGFFSHPNLPKDHILCKHVLYKISGSEWPDIERKSTRRPDFG</sequence>
<dbReference type="Proteomes" id="UP000265798">
    <property type="component" value="Unassembled WGS sequence"/>
</dbReference>
<name>A0A396YVT4_9LEPT</name>
<dbReference type="PROSITE" id="PS51186">
    <property type="entry name" value="GNAT"/>
    <property type="match status" value="1"/>
</dbReference>
<comment type="caution">
    <text evidence="2">The sequence shown here is derived from an EMBL/GenBank/DDBJ whole genome shotgun (WGS) entry which is preliminary data.</text>
</comment>
<dbReference type="InterPro" id="IPR000182">
    <property type="entry name" value="GNAT_dom"/>
</dbReference>
<evidence type="ECO:0000313" key="3">
    <source>
        <dbReference type="Proteomes" id="UP000265798"/>
    </source>
</evidence>
<feature type="domain" description="N-acetyltransferase" evidence="1">
    <location>
        <begin position="8"/>
        <end position="175"/>
    </location>
</feature>
<dbReference type="InterPro" id="IPR016181">
    <property type="entry name" value="Acyl_CoA_acyltransferase"/>
</dbReference>
<dbReference type="Pfam" id="PF13302">
    <property type="entry name" value="Acetyltransf_3"/>
    <property type="match status" value="1"/>
</dbReference>
<dbReference type="AlphaFoldDB" id="A0A396YVT4"/>
<accession>A0A396YVT4</accession>
<dbReference type="EMBL" id="QHCT01000009">
    <property type="protein sequence ID" value="RHX85506.1"/>
    <property type="molecule type" value="Genomic_DNA"/>
</dbReference>
<dbReference type="SUPFAM" id="SSF55729">
    <property type="entry name" value="Acyl-CoA N-acyltransferases (Nat)"/>
    <property type="match status" value="1"/>
</dbReference>
<dbReference type="PANTHER" id="PTHR43792">
    <property type="entry name" value="GNAT FAMILY, PUTATIVE (AFU_ORTHOLOGUE AFUA_3G00765)-RELATED-RELATED"/>
    <property type="match status" value="1"/>
</dbReference>
<dbReference type="Gene3D" id="3.40.630.30">
    <property type="match status" value="1"/>
</dbReference>
<proteinExistence type="predicted"/>
<keyword evidence="2" id="KW-0808">Transferase</keyword>
<dbReference type="InterPro" id="IPR051531">
    <property type="entry name" value="N-acetyltransferase"/>
</dbReference>
<dbReference type="RefSeq" id="WP_118970531.1">
    <property type="nucleotide sequence ID" value="NZ_QHCT01000009.1"/>
</dbReference>
<dbReference type="OrthoDB" id="9798081at2"/>
<organism evidence="2 3">
    <name type="scientific">Leptospira stimsonii</name>
    <dbReference type="NCBI Taxonomy" id="2202203"/>
    <lineage>
        <taxon>Bacteria</taxon>
        <taxon>Pseudomonadati</taxon>
        <taxon>Spirochaetota</taxon>
        <taxon>Spirochaetia</taxon>
        <taxon>Leptospirales</taxon>
        <taxon>Leptospiraceae</taxon>
        <taxon>Leptospira</taxon>
    </lineage>
</organism>
<protein>
    <submittedName>
        <fullName evidence="2">GNAT family N-acetyltransferase</fullName>
    </submittedName>
</protein>
<evidence type="ECO:0000313" key="2">
    <source>
        <dbReference type="EMBL" id="RHX85506.1"/>
    </source>
</evidence>